<accession>B1ZZS1</accession>
<dbReference type="InterPro" id="IPR029063">
    <property type="entry name" value="SAM-dependent_MTases_sf"/>
</dbReference>
<keyword evidence="2" id="KW-0808">Transferase</keyword>
<dbReference type="STRING" id="452637.Oter_3983"/>
<dbReference type="CDD" id="cd02440">
    <property type="entry name" value="AdoMet_MTases"/>
    <property type="match status" value="1"/>
</dbReference>
<dbReference type="GO" id="GO:0008757">
    <property type="term" value="F:S-adenosylmethionine-dependent methyltransferase activity"/>
    <property type="evidence" value="ECO:0007669"/>
    <property type="project" value="InterPro"/>
</dbReference>
<dbReference type="InterPro" id="IPR013216">
    <property type="entry name" value="Methyltransf_11"/>
</dbReference>
<dbReference type="Gene3D" id="3.40.50.150">
    <property type="entry name" value="Vaccinia Virus protein VP39"/>
    <property type="match status" value="1"/>
</dbReference>
<dbReference type="HOGENOM" id="CLU_949421_0_0_0"/>
<dbReference type="Pfam" id="PF08241">
    <property type="entry name" value="Methyltransf_11"/>
    <property type="match status" value="1"/>
</dbReference>
<sequence>MSSSAPPPRLDEGFYRAKSWGSVPIQTARDLPSLKLRYLLELLQSRSSPRAQLLEVGSGSGRILSSIHGRDPELQLTGIDLSAEQTELARRTHPSITFVCGNGEMLPFGDATFDYVIFFDYLEHIERPAVSLAEMSRVLKPGGYLHLVCPAEKQSIFGLSSRLFGRHFKETTAGHIQQFLRADLEALVRAAGLSVIDRRYSYHLLGSLMDYTLFTLMLHPRIYQMYWRGNPYYATSVAPRKRGVFQRLLEWGNAVAYFESSLLERIAFSACAVHLTARKVAAAAATNSSAPSR</sequence>
<organism evidence="2 3">
    <name type="scientific">Opitutus terrae (strain DSM 11246 / JCM 15787 / PB90-1)</name>
    <dbReference type="NCBI Taxonomy" id="452637"/>
    <lineage>
        <taxon>Bacteria</taxon>
        <taxon>Pseudomonadati</taxon>
        <taxon>Verrucomicrobiota</taxon>
        <taxon>Opitutia</taxon>
        <taxon>Opitutales</taxon>
        <taxon>Opitutaceae</taxon>
        <taxon>Opitutus</taxon>
    </lineage>
</organism>
<proteinExistence type="predicted"/>
<dbReference type="GO" id="GO:0032259">
    <property type="term" value="P:methylation"/>
    <property type="evidence" value="ECO:0007669"/>
    <property type="project" value="UniProtKB-KW"/>
</dbReference>
<evidence type="ECO:0000259" key="1">
    <source>
        <dbReference type="Pfam" id="PF08241"/>
    </source>
</evidence>
<gene>
    <name evidence="2" type="ordered locus">Oter_3983</name>
</gene>
<evidence type="ECO:0000313" key="2">
    <source>
        <dbReference type="EMBL" id="ACB77257.1"/>
    </source>
</evidence>
<dbReference type="eggNOG" id="COG2226">
    <property type="taxonomic scope" value="Bacteria"/>
</dbReference>
<evidence type="ECO:0000313" key="3">
    <source>
        <dbReference type="Proteomes" id="UP000007013"/>
    </source>
</evidence>
<protein>
    <submittedName>
        <fullName evidence="2">Methyltransferase type 11</fullName>
    </submittedName>
</protein>
<dbReference type="SUPFAM" id="SSF53335">
    <property type="entry name" value="S-adenosyl-L-methionine-dependent methyltransferases"/>
    <property type="match status" value="1"/>
</dbReference>
<dbReference type="KEGG" id="ote:Oter_3983"/>
<dbReference type="OrthoDB" id="9757640at2"/>
<keyword evidence="2" id="KW-0489">Methyltransferase</keyword>
<dbReference type="AlphaFoldDB" id="B1ZZS1"/>
<reference evidence="2 3" key="1">
    <citation type="journal article" date="2011" name="J. Bacteriol.">
        <title>Genome sequence of the verrucomicrobium Opitutus terrae PB90-1, an abundant inhabitant of rice paddy soil ecosystems.</title>
        <authorList>
            <person name="van Passel M.W."/>
            <person name="Kant R."/>
            <person name="Palva A."/>
            <person name="Copeland A."/>
            <person name="Lucas S."/>
            <person name="Lapidus A."/>
            <person name="Glavina del Rio T."/>
            <person name="Pitluck S."/>
            <person name="Goltsman E."/>
            <person name="Clum A."/>
            <person name="Sun H."/>
            <person name="Schmutz J."/>
            <person name="Larimer F.W."/>
            <person name="Land M.L."/>
            <person name="Hauser L."/>
            <person name="Kyrpides N."/>
            <person name="Mikhailova N."/>
            <person name="Richardson P.P."/>
            <person name="Janssen P.H."/>
            <person name="de Vos W.M."/>
            <person name="Smidt H."/>
        </authorList>
    </citation>
    <scope>NUCLEOTIDE SEQUENCE [LARGE SCALE GENOMIC DNA]</scope>
    <source>
        <strain evidence="3">DSM 11246 / JCM 15787 / PB90-1</strain>
    </source>
</reference>
<dbReference type="Proteomes" id="UP000007013">
    <property type="component" value="Chromosome"/>
</dbReference>
<feature type="domain" description="Methyltransferase type 11" evidence="1">
    <location>
        <begin position="54"/>
        <end position="146"/>
    </location>
</feature>
<dbReference type="PANTHER" id="PTHR43591">
    <property type="entry name" value="METHYLTRANSFERASE"/>
    <property type="match status" value="1"/>
</dbReference>
<dbReference type="RefSeq" id="WP_012376785.1">
    <property type="nucleotide sequence ID" value="NC_010571.1"/>
</dbReference>
<keyword evidence="3" id="KW-1185">Reference proteome</keyword>
<dbReference type="EMBL" id="CP001032">
    <property type="protein sequence ID" value="ACB77257.1"/>
    <property type="molecule type" value="Genomic_DNA"/>
</dbReference>
<name>B1ZZS1_OPITP</name>